<dbReference type="Gene3D" id="3.20.20.80">
    <property type="entry name" value="Glycosidases"/>
    <property type="match status" value="1"/>
</dbReference>
<evidence type="ECO:0000256" key="3">
    <source>
        <dbReference type="ARBA" id="ARBA00023295"/>
    </source>
</evidence>
<sequence length="664" mass="74772">MRWLLCTGLTALSALAADECETGDCDVTGLLQKKAEDTLETSDECRGFDVCPSWPMPYKHGEYPKHYPWRSLKLHDFPPGFMLGVGTAAYQIEGAYNEGGRGASIWDTYTGANTVGMPGSVCKEAPCPLNSVMSDKGATGNVANNHYHKYKEDVAMMKDLGLKYYRFSVAWPRIVPTGHMKDGVNKEGIQFYHDLIDELINSGITPLITIYHWDLPQGLLDIGFEKALPACDPQYQQGWYDCTWGEDGTPIPTGMKSTVAKEFLAYAELLLQEYGDKVKAWATFNEAWTFTALASGYGKAPSQQPYMDVDIWPKVAGHNVILAHLMVVMKFREMQKSGALTPEHKVFITNNQDWREPLTEKKEDIAAAHYLIEGGLGWFCDPIFGVDGVHDYPKSMRKTLKYLPKFSEEEMKLLKENKPDAFGLNHYGTSFVAYDNGKYTTTHAGLVQGKSSWLFRAAWGYRKLLNWVKNRYGEYPIWGTEAGWSDGLEDPLAGKQDSGRLTYYQTYLLESLNAIKEDGVKMESFMAWSLMDNFEWEMGYAERFGCMWNEFLWDKDPNAPSADTPIYNAYSGKVEGKCGDDCARQRVAPGPQRPKDQTRHMRNSMLRLIETWGSPTMITGPMQDDFFQAATDQNICFGHGTYETSDGIEECSPEALSTKRVVPA</sequence>
<evidence type="ECO:0000256" key="2">
    <source>
        <dbReference type="ARBA" id="ARBA00022801"/>
    </source>
</evidence>
<name>A0ABP0K8H3_9DINO</name>
<comment type="caution">
    <text evidence="6">The sequence shown here is derived from an EMBL/GenBank/DDBJ whole genome shotgun (WGS) entry which is preliminary data.</text>
</comment>
<gene>
    <name evidence="6" type="ORF">SCF082_LOCUS16055</name>
</gene>
<dbReference type="EMBL" id="CAXAMM010010335">
    <property type="protein sequence ID" value="CAK9023085.1"/>
    <property type="molecule type" value="Genomic_DNA"/>
</dbReference>
<feature type="chain" id="PRO_5046495216" evidence="5">
    <location>
        <begin position="17"/>
        <end position="664"/>
    </location>
</feature>
<proteinExistence type="inferred from homology"/>
<keyword evidence="7" id="KW-1185">Reference proteome</keyword>
<evidence type="ECO:0000313" key="7">
    <source>
        <dbReference type="Proteomes" id="UP001642464"/>
    </source>
</evidence>
<keyword evidence="5" id="KW-0732">Signal</keyword>
<organism evidence="6 7">
    <name type="scientific">Durusdinium trenchii</name>
    <dbReference type="NCBI Taxonomy" id="1381693"/>
    <lineage>
        <taxon>Eukaryota</taxon>
        <taxon>Sar</taxon>
        <taxon>Alveolata</taxon>
        <taxon>Dinophyceae</taxon>
        <taxon>Suessiales</taxon>
        <taxon>Symbiodiniaceae</taxon>
        <taxon>Durusdinium</taxon>
    </lineage>
</organism>
<reference evidence="6 7" key="1">
    <citation type="submission" date="2024-02" db="EMBL/GenBank/DDBJ databases">
        <authorList>
            <person name="Chen Y."/>
            <person name="Shah S."/>
            <person name="Dougan E. K."/>
            <person name="Thang M."/>
            <person name="Chan C."/>
        </authorList>
    </citation>
    <scope>NUCLEOTIDE SEQUENCE [LARGE SCALE GENOMIC DNA]</scope>
</reference>
<keyword evidence="2" id="KW-0378">Hydrolase</keyword>
<dbReference type="SUPFAM" id="SSF51445">
    <property type="entry name" value="(Trans)glycosidases"/>
    <property type="match status" value="1"/>
</dbReference>
<keyword evidence="3" id="KW-0326">Glycosidase</keyword>
<dbReference type="Pfam" id="PF00232">
    <property type="entry name" value="Glyco_hydro_1"/>
    <property type="match status" value="2"/>
</dbReference>
<dbReference type="InterPro" id="IPR001360">
    <property type="entry name" value="Glyco_hydro_1"/>
</dbReference>
<protein>
    <submittedName>
        <fullName evidence="6">Furostanol glycoside 26-O-beta-glucosidase (CsF26G) (Protodioscin 26-O-beta-D-glucosidase)</fullName>
    </submittedName>
</protein>
<dbReference type="PANTHER" id="PTHR10353:SF36">
    <property type="entry name" value="LP05116P"/>
    <property type="match status" value="1"/>
</dbReference>
<dbReference type="InterPro" id="IPR017853">
    <property type="entry name" value="GH"/>
</dbReference>
<dbReference type="PANTHER" id="PTHR10353">
    <property type="entry name" value="GLYCOSYL HYDROLASE"/>
    <property type="match status" value="1"/>
</dbReference>
<dbReference type="Proteomes" id="UP001642464">
    <property type="component" value="Unassembled WGS sequence"/>
</dbReference>
<accession>A0ABP0K8H3</accession>
<evidence type="ECO:0000256" key="4">
    <source>
        <dbReference type="RuleBase" id="RU003690"/>
    </source>
</evidence>
<evidence type="ECO:0000256" key="1">
    <source>
        <dbReference type="ARBA" id="ARBA00010838"/>
    </source>
</evidence>
<feature type="signal peptide" evidence="5">
    <location>
        <begin position="1"/>
        <end position="16"/>
    </location>
</feature>
<evidence type="ECO:0000313" key="6">
    <source>
        <dbReference type="EMBL" id="CAK9023085.1"/>
    </source>
</evidence>
<evidence type="ECO:0000256" key="5">
    <source>
        <dbReference type="SAM" id="SignalP"/>
    </source>
</evidence>
<dbReference type="PRINTS" id="PR00131">
    <property type="entry name" value="GLHYDRLASE1"/>
</dbReference>
<comment type="similarity">
    <text evidence="1 4">Belongs to the glycosyl hydrolase 1 family.</text>
</comment>